<dbReference type="SUPFAM" id="SSF117396">
    <property type="entry name" value="TM1631-like"/>
    <property type="match status" value="1"/>
</dbReference>
<dbReference type="PANTHER" id="PTHR30348">
    <property type="entry name" value="UNCHARACTERIZED PROTEIN YECE"/>
    <property type="match status" value="1"/>
</dbReference>
<dbReference type="EMBL" id="CP066786">
    <property type="protein sequence ID" value="QQM32396.1"/>
    <property type="molecule type" value="Genomic_DNA"/>
</dbReference>
<dbReference type="Pfam" id="PF01904">
    <property type="entry name" value="DUF72"/>
    <property type="match status" value="1"/>
</dbReference>
<dbReference type="InterPro" id="IPR036520">
    <property type="entry name" value="UPF0759_sf"/>
</dbReference>
<dbReference type="Proteomes" id="UP000596083">
    <property type="component" value="Chromosome"/>
</dbReference>
<evidence type="ECO:0000313" key="2">
    <source>
        <dbReference type="Proteomes" id="UP000596083"/>
    </source>
</evidence>
<dbReference type="RefSeq" id="WP_200337841.1">
    <property type="nucleotide sequence ID" value="NZ_CP066786.1"/>
</dbReference>
<dbReference type="PANTHER" id="PTHR30348:SF4">
    <property type="entry name" value="DUF72 DOMAIN-CONTAINING PROTEIN"/>
    <property type="match status" value="1"/>
</dbReference>
<organism evidence="1 2">
    <name type="scientific">Martelella lutilitoris</name>
    <dbReference type="NCBI Taxonomy" id="2583532"/>
    <lineage>
        <taxon>Bacteria</taxon>
        <taxon>Pseudomonadati</taxon>
        <taxon>Pseudomonadota</taxon>
        <taxon>Alphaproteobacteria</taxon>
        <taxon>Hyphomicrobiales</taxon>
        <taxon>Aurantimonadaceae</taxon>
        <taxon>Martelella</taxon>
    </lineage>
</organism>
<protein>
    <submittedName>
        <fullName evidence="1">DUF72 domain-containing protein</fullName>
    </submittedName>
</protein>
<dbReference type="InterPro" id="IPR002763">
    <property type="entry name" value="DUF72"/>
</dbReference>
<evidence type="ECO:0000313" key="1">
    <source>
        <dbReference type="EMBL" id="QQM32396.1"/>
    </source>
</evidence>
<accession>A0A7T7HNC2</accession>
<name>A0A7T7HNC2_9HYPH</name>
<gene>
    <name evidence="1" type="ORF">JET14_09780</name>
</gene>
<reference evidence="1 2" key="1">
    <citation type="submission" date="2020-12" db="EMBL/GenBank/DDBJ databases">
        <authorList>
            <person name="Zheng R.K."/>
            <person name="Sun C.M."/>
        </authorList>
    </citation>
    <scope>NUCLEOTIDE SEQUENCE [LARGE SCALE GENOMIC DNA]</scope>
    <source>
        <strain evidence="1 2">ZRK001</strain>
    </source>
</reference>
<proteinExistence type="predicted"/>
<dbReference type="AlphaFoldDB" id="A0A7T7HNC2"/>
<dbReference type="Gene3D" id="3.20.20.410">
    <property type="entry name" value="Protein of unknown function UPF0759"/>
    <property type="match status" value="1"/>
</dbReference>
<dbReference type="KEGG" id="mlut:JET14_09780"/>
<sequence length="267" mass="30017">MTSEAGEIRAGIGGWTFDPWNESFYPDKLPKTRQLEYASEKLRIIEVNGTYYSSQKPATFAKWAASVPDGFVFSLKASRYCTNRKKLAEAEGSIEKFLNQGITELGDRLGPILWQFMPTKKFEADDFEDFLKLLPQRIDGIELSHAIEVRHPSFVTPEFVGLVRRYGATVVCADHPEYPMIADVTGDFVYCRLQKGADDNPHCYSDDEMDRWAGRLKTWAEGGAPDDLPLLDETSPKKTPRNAYAFFITNGKVRAPAGAMALQQKVS</sequence>